<accession>A0ABX8BLF7</accession>
<dbReference type="Proteomes" id="UP000676079">
    <property type="component" value="Chromosome"/>
</dbReference>
<dbReference type="EMBL" id="CP074133">
    <property type="protein sequence ID" value="QUX23011.1"/>
    <property type="molecule type" value="Genomic_DNA"/>
</dbReference>
<proteinExistence type="predicted"/>
<evidence type="ECO:0000313" key="1">
    <source>
        <dbReference type="EMBL" id="QUX23011.1"/>
    </source>
</evidence>
<sequence length="70" mass="7622">MSAHPPELARRIRAAGRILADARRVRDSLSPREAALLAYRPGGPSVDELTEMNERWRAEALAARSAQAAA</sequence>
<protein>
    <submittedName>
        <fullName evidence="1">Uncharacterized protein</fullName>
    </submittedName>
</protein>
<keyword evidence="2" id="KW-1185">Reference proteome</keyword>
<organism evidence="1 2">
    <name type="scientific">Nocardiopsis changdeensis</name>
    <dbReference type="NCBI Taxonomy" id="2831969"/>
    <lineage>
        <taxon>Bacteria</taxon>
        <taxon>Bacillati</taxon>
        <taxon>Actinomycetota</taxon>
        <taxon>Actinomycetes</taxon>
        <taxon>Streptosporangiales</taxon>
        <taxon>Nocardiopsidaceae</taxon>
        <taxon>Nocardiopsis</taxon>
    </lineage>
</organism>
<evidence type="ECO:0000313" key="2">
    <source>
        <dbReference type="Proteomes" id="UP000676079"/>
    </source>
</evidence>
<gene>
    <name evidence="1" type="ORF">KGD84_00950</name>
</gene>
<name>A0ABX8BLF7_9ACTN</name>
<reference evidence="1 2" key="1">
    <citation type="submission" date="2021-05" db="EMBL/GenBank/DDBJ databases">
        <title>Direct Submission.</title>
        <authorList>
            <person name="Li K."/>
            <person name="Gao J."/>
        </authorList>
    </citation>
    <scope>NUCLEOTIDE SEQUENCE [LARGE SCALE GENOMIC DNA]</scope>
    <source>
        <strain evidence="1 2">Mg02</strain>
    </source>
</reference>
<dbReference type="RefSeq" id="WP_220564224.1">
    <property type="nucleotide sequence ID" value="NZ_CP074133.1"/>
</dbReference>